<dbReference type="EMBL" id="BEGY01000057">
    <property type="protein sequence ID" value="GAX80861.1"/>
    <property type="molecule type" value="Genomic_DNA"/>
</dbReference>
<evidence type="ECO:0000256" key="1">
    <source>
        <dbReference type="PROSITE-ProRule" id="PRU00175"/>
    </source>
</evidence>
<keyword evidence="1" id="KW-0479">Metal-binding</keyword>
<feature type="transmembrane region" description="Helical" evidence="3">
    <location>
        <begin position="358"/>
        <end position="380"/>
    </location>
</feature>
<reference evidence="5 6" key="1">
    <citation type="submission" date="2017-08" db="EMBL/GenBank/DDBJ databases">
        <title>Acidophilic green algal genome provides insights into adaptation to an acidic environment.</title>
        <authorList>
            <person name="Hirooka S."/>
            <person name="Hirose Y."/>
            <person name="Kanesaki Y."/>
            <person name="Higuchi S."/>
            <person name="Fujiwara T."/>
            <person name="Onuma R."/>
            <person name="Era A."/>
            <person name="Ohbayashi R."/>
            <person name="Uzuka A."/>
            <person name="Nozaki H."/>
            <person name="Yoshikawa H."/>
            <person name="Miyagishima S.Y."/>
        </authorList>
    </citation>
    <scope>NUCLEOTIDE SEQUENCE [LARGE SCALE GENOMIC DNA]</scope>
    <source>
        <strain evidence="5 6">NIES-2499</strain>
    </source>
</reference>
<feature type="compositionally biased region" description="Low complexity" evidence="2">
    <location>
        <begin position="595"/>
        <end position="605"/>
    </location>
</feature>
<evidence type="ECO:0000313" key="6">
    <source>
        <dbReference type="Proteomes" id="UP000232323"/>
    </source>
</evidence>
<feature type="transmembrane region" description="Helical" evidence="3">
    <location>
        <begin position="132"/>
        <end position="155"/>
    </location>
</feature>
<feature type="transmembrane region" description="Helical" evidence="3">
    <location>
        <begin position="231"/>
        <end position="250"/>
    </location>
</feature>
<evidence type="ECO:0000256" key="3">
    <source>
        <dbReference type="SAM" id="Phobius"/>
    </source>
</evidence>
<dbReference type="InterPro" id="IPR013083">
    <property type="entry name" value="Znf_RING/FYVE/PHD"/>
</dbReference>
<keyword evidence="6" id="KW-1185">Reference proteome</keyword>
<dbReference type="SUPFAM" id="SSF57850">
    <property type="entry name" value="RING/U-box"/>
    <property type="match status" value="1"/>
</dbReference>
<proteinExistence type="predicted"/>
<accession>A0A250XCQ5</accession>
<protein>
    <recommendedName>
        <fullName evidence="4">RING-type domain-containing protein</fullName>
    </recommendedName>
</protein>
<feature type="transmembrane region" description="Helical" evidence="3">
    <location>
        <begin position="317"/>
        <end position="338"/>
    </location>
</feature>
<dbReference type="PANTHER" id="PTHR14879">
    <property type="entry name" value="CASPASE REGULATOR, RING FINGER DOMAIN-CONTAINING"/>
    <property type="match status" value="1"/>
</dbReference>
<keyword evidence="3" id="KW-0812">Transmembrane</keyword>
<dbReference type="Proteomes" id="UP000232323">
    <property type="component" value="Unassembled WGS sequence"/>
</dbReference>
<feature type="compositionally biased region" description="Basic and acidic residues" evidence="2">
    <location>
        <begin position="19"/>
        <end position="33"/>
    </location>
</feature>
<feature type="compositionally biased region" description="Polar residues" evidence="2">
    <location>
        <begin position="579"/>
        <end position="588"/>
    </location>
</feature>
<dbReference type="PANTHER" id="PTHR14879:SF5">
    <property type="entry name" value="RING-TYPE DOMAIN-CONTAINING PROTEIN"/>
    <property type="match status" value="1"/>
</dbReference>
<feature type="transmembrane region" description="Helical" evidence="3">
    <location>
        <begin position="197"/>
        <end position="219"/>
    </location>
</feature>
<keyword evidence="1" id="KW-0862">Zinc</keyword>
<name>A0A250XCQ5_9CHLO</name>
<dbReference type="SMART" id="SM00184">
    <property type="entry name" value="RING"/>
    <property type="match status" value="1"/>
</dbReference>
<keyword evidence="1" id="KW-0863">Zinc-finger</keyword>
<feature type="region of interest" description="Disordered" evidence="2">
    <location>
        <begin position="1"/>
        <end position="68"/>
    </location>
</feature>
<dbReference type="InterPro" id="IPR001841">
    <property type="entry name" value="Znf_RING"/>
</dbReference>
<gene>
    <name evidence="5" type="ORF">CEUSTIGMA_g8296.t1</name>
</gene>
<feature type="transmembrane region" description="Helical" evidence="3">
    <location>
        <begin position="291"/>
        <end position="310"/>
    </location>
</feature>
<comment type="caution">
    <text evidence="5">The sequence shown here is derived from an EMBL/GenBank/DDBJ whole genome shotgun (WGS) entry which is preliminary data.</text>
</comment>
<sequence>MSEHLGSPRPPETQQLHTLVDRTHEEGAQELRNIDNVSTRAEDDIEAPMTPTARNNEAVPSPEDTSTSSQVAVVSNTQPDSTLLTQPMILTPSRLRIDSRVLVAHTSTQWLMNMVFAILIQVKLGGPCQDISWWAIFSPTWVSSASQVALNVAVLTGTKDMMYRQLGPPPPETASGRLHLHYNFLLRARTKSHIIDAINGLVDCVAMLTVKVVFCWCLTLPNGLSSMSMRLMFTPFWVCWVIATILHCLKDRTERVFGSTRDLLYIFLLFVACQVDGQTNYSWSVVFMVPWIWFSALFLLSWMVLTLLMFARVWARALDLILPLGFLFLLLSTVPQFVSYLNLTKLLDQDSDTTYAEITIPNAASWFAMWLSSLVIAYGLRQKERLRDVLLASGAVWTHHEELARRMQNDQEAVKRRIDGLSEEEIAKLVSEMMEGKTKPGQLKRVGNTLYKRLQDVVEGAATDGRTPMQDPKKLCVDAACLQQDLSELQLISTRVEPCEVAGDHTQGEVSGNNPHTASPSTACTITLFQEDPSSSAAVASTGSPCRPSTASSRQLRSVPSLSVDEPAQPSGLCMEALSSPSTTQLTMVQPPNAPSSSQASLAALTRVSDSASATGERGENRAPAGVTRSSRCETEMSTPSVSVAGTLLRTCSSTKIVPTGPSTTAACTSASPPAAPGGLIVGMARNLGLTDEPDWKAPEAGTPSGEEELDARALATAAAAAQEDANDDLCVICYDQPPSCVFLECGHGGFCKRCAHRLFVRPPGECPTCRQNIDQVVELAELTPIGHVTAVR</sequence>
<dbReference type="OrthoDB" id="1711136at2759"/>
<dbReference type="AlphaFoldDB" id="A0A250XCQ5"/>
<keyword evidence="3" id="KW-1133">Transmembrane helix</keyword>
<feature type="compositionally biased region" description="Polar residues" evidence="2">
    <location>
        <begin position="535"/>
        <end position="561"/>
    </location>
</feature>
<evidence type="ECO:0000256" key="2">
    <source>
        <dbReference type="SAM" id="MobiDB-lite"/>
    </source>
</evidence>
<evidence type="ECO:0000313" key="5">
    <source>
        <dbReference type="EMBL" id="GAX80861.1"/>
    </source>
</evidence>
<evidence type="ECO:0000259" key="4">
    <source>
        <dbReference type="PROSITE" id="PS50089"/>
    </source>
</evidence>
<dbReference type="PROSITE" id="PS50089">
    <property type="entry name" value="ZF_RING_2"/>
    <property type="match status" value="1"/>
</dbReference>
<dbReference type="GO" id="GO:0008270">
    <property type="term" value="F:zinc ion binding"/>
    <property type="evidence" value="ECO:0007669"/>
    <property type="project" value="UniProtKB-KW"/>
</dbReference>
<keyword evidence="3" id="KW-0472">Membrane</keyword>
<organism evidence="5 6">
    <name type="scientific">Chlamydomonas eustigma</name>
    <dbReference type="NCBI Taxonomy" id="1157962"/>
    <lineage>
        <taxon>Eukaryota</taxon>
        <taxon>Viridiplantae</taxon>
        <taxon>Chlorophyta</taxon>
        <taxon>core chlorophytes</taxon>
        <taxon>Chlorophyceae</taxon>
        <taxon>CS clade</taxon>
        <taxon>Chlamydomonadales</taxon>
        <taxon>Chlamydomonadaceae</taxon>
        <taxon>Chlamydomonas</taxon>
    </lineage>
</organism>
<dbReference type="InterPro" id="IPR051728">
    <property type="entry name" value="RING-FYVE_E3_ubiquitin-ligase"/>
</dbReference>
<dbReference type="Gene3D" id="3.30.40.10">
    <property type="entry name" value="Zinc/RING finger domain, C3HC4 (zinc finger)"/>
    <property type="match status" value="1"/>
</dbReference>
<dbReference type="Pfam" id="PF13920">
    <property type="entry name" value="zf-C3HC4_3"/>
    <property type="match status" value="1"/>
</dbReference>
<feature type="region of interest" description="Disordered" evidence="2">
    <location>
        <begin position="535"/>
        <end position="639"/>
    </location>
</feature>
<feature type="domain" description="RING-type" evidence="4">
    <location>
        <begin position="731"/>
        <end position="771"/>
    </location>
</feature>